<feature type="compositionally biased region" description="Polar residues" evidence="1">
    <location>
        <begin position="26"/>
        <end position="50"/>
    </location>
</feature>
<dbReference type="Proteomes" id="UP000887116">
    <property type="component" value="Unassembled WGS sequence"/>
</dbReference>
<feature type="compositionally biased region" description="Basic and acidic residues" evidence="1">
    <location>
        <begin position="61"/>
        <end position="76"/>
    </location>
</feature>
<gene>
    <name evidence="2" type="ORF">TNCT_727921</name>
</gene>
<feature type="region of interest" description="Disordered" evidence="1">
    <location>
        <begin position="1"/>
        <end position="81"/>
    </location>
</feature>
<sequence>MANSKQCPKYPKQTQRKEIPFKITPPRTNLTANKNQNTPKPVIKNNSYTNVDKIGHQRSARKTESEQKTKRSEPDFTAKTQNPSSCSVIILAIREFISFFSNHPELLSLGKALRNATSEEEKVDIFYEAMASTSNLPTSTPLPQKRFLRSINSKN</sequence>
<comment type="caution">
    <text evidence="2">The sequence shown here is derived from an EMBL/GenBank/DDBJ whole genome shotgun (WGS) entry which is preliminary data.</text>
</comment>
<evidence type="ECO:0000313" key="2">
    <source>
        <dbReference type="EMBL" id="GFR08722.1"/>
    </source>
</evidence>
<dbReference type="AlphaFoldDB" id="A0A8X6LHM3"/>
<evidence type="ECO:0000256" key="1">
    <source>
        <dbReference type="SAM" id="MobiDB-lite"/>
    </source>
</evidence>
<name>A0A8X6LHM3_TRICU</name>
<dbReference type="EMBL" id="BMAO01036189">
    <property type="protein sequence ID" value="GFR08722.1"/>
    <property type="molecule type" value="Genomic_DNA"/>
</dbReference>
<proteinExistence type="predicted"/>
<evidence type="ECO:0000313" key="3">
    <source>
        <dbReference type="Proteomes" id="UP000887116"/>
    </source>
</evidence>
<protein>
    <submittedName>
        <fullName evidence="2">Uncharacterized protein</fullName>
    </submittedName>
</protein>
<reference evidence="2" key="1">
    <citation type="submission" date="2020-07" db="EMBL/GenBank/DDBJ databases">
        <title>Multicomponent nature underlies the extraordinary mechanical properties of spider dragline silk.</title>
        <authorList>
            <person name="Kono N."/>
            <person name="Nakamura H."/>
            <person name="Mori M."/>
            <person name="Yoshida Y."/>
            <person name="Ohtoshi R."/>
            <person name="Malay A.D."/>
            <person name="Moran D.A.P."/>
            <person name="Tomita M."/>
            <person name="Numata K."/>
            <person name="Arakawa K."/>
        </authorList>
    </citation>
    <scope>NUCLEOTIDE SEQUENCE</scope>
</reference>
<accession>A0A8X6LHM3</accession>
<organism evidence="2 3">
    <name type="scientific">Trichonephila clavata</name>
    <name type="common">Joro spider</name>
    <name type="synonym">Nephila clavata</name>
    <dbReference type="NCBI Taxonomy" id="2740835"/>
    <lineage>
        <taxon>Eukaryota</taxon>
        <taxon>Metazoa</taxon>
        <taxon>Ecdysozoa</taxon>
        <taxon>Arthropoda</taxon>
        <taxon>Chelicerata</taxon>
        <taxon>Arachnida</taxon>
        <taxon>Araneae</taxon>
        <taxon>Araneomorphae</taxon>
        <taxon>Entelegynae</taxon>
        <taxon>Araneoidea</taxon>
        <taxon>Nephilidae</taxon>
        <taxon>Trichonephila</taxon>
    </lineage>
</organism>
<keyword evidence="3" id="KW-1185">Reference proteome</keyword>